<gene>
    <name evidence="1" type="ORF">CJN711_LOCUS12560</name>
    <name evidence="3" type="ORF">GIL414_LOCUS15485</name>
    <name evidence="2" type="ORF">KQP761_LOCUS10328</name>
</gene>
<sequence length="367" mass="42463">MAATTSTSTNDVSSNYHTVSICEDLPTIKKYYSDETFQDLPPVDYWIRKMDKKAKQEHYKVQHVMVNVPYTTLIENHPIFAAFLFAYNSHEDIVLSPDDIWLMIRIYFCVYINENAEKLRPLFVDHDGQKKLTIEQVGMTNIDWDDFLERIQTQLSDNVKNNVTELLRANFSTTTKVELFLSYVATMDTFKKYFEYEACMTLCGIRRAHFMGTLDDWTLLRRKTEQLESFTTNNGNSFATYINGVLPILDEFIQTYKGNVNNKFWDEVMQINHKAGQSGVRGGDYINDGWILRLFYGLQNSKSHHVTDIKLPSLVVPVQVNNEVTNESKTCHIVGRFHGVQSKGGRHRPVMGFAIIDDLRTITSFKR</sequence>
<comment type="caution">
    <text evidence="2">The sequence shown here is derived from an EMBL/GenBank/DDBJ whole genome shotgun (WGS) entry which is preliminary data.</text>
</comment>
<dbReference type="Proteomes" id="UP000681720">
    <property type="component" value="Unassembled WGS sequence"/>
</dbReference>
<dbReference type="Proteomes" id="UP000663834">
    <property type="component" value="Unassembled WGS sequence"/>
</dbReference>
<proteinExistence type="predicted"/>
<dbReference type="EMBL" id="CAJNOV010005478">
    <property type="protein sequence ID" value="CAF1211912.1"/>
    <property type="molecule type" value="Genomic_DNA"/>
</dbReference>
<name>A0A815LXI9_9BILA</name>
<evidence type="ECO:0000313" key="2">
    <source>
        <dbReference type="EMBL" id="CAF1415282.1"/>
    </source>
</evidence>
<dbReference type="PANTHER" id="PTHR31252">
    <property type="entry name" value="DUF4419 DOMAIN-CONTAINING PROTEIN"/>
    <property type="match status" value="1"/>
</dbReference>
<accession>A0A815LXI9</accession>
<dbReference type="Pfam" id="PF14388">
    <property type="entry name" value="DUF4419"/>
    <property type="match status" value="1"/>
</dbReference>
<dbReference type="EMBL" id="CAJOBJ010006826">
    <property type="protein sequence ID" value="CAF4070507.1"/>
    <property type="molecule type" value="Genomic_DNA"/>
</dbReference>
<organism evidence="2 4">
    <name type="scientific">Rotaria magnacalcarata</name>
    <dbReference type="NCBI Taxonomy" id="392030"/>
    <lineage>
        <taxon>Eukaryota</taxon>
        <taxon>Metazoa</taxon>
        <taxon>Spiralia</taxon>
        <taxon>Gnathifera</taxon>
        <taxon>Rotifera</taxon>
        <taxon>Eurotatoria</taxon>
        <taxon>Bdelloidea</taxon>
        <taxon>Philodinida</taxon>
        <taxon>Philodinidae</taxon>
        <taxon>Rotaria</taxon>
    </lineage>
</organism>
<evidence type="ECO:0000313" key="1">
    <source>
        <dbReference type="EMBL" id="CAF1211912.1"/>
    </source>
</evidence>
<dbReference type="PANTHER" id="PTHR31252:SF11">
    <property type="entry name" value="DUF4419 DOMAIN-CONTAINING PROTEIN"/>
    <property type="match status" value="1"/>
</dbReference>
<dbReference type="InterPro" id="IPR025533">
    <property type="entry name" value="DUF4419"/>
</dbReference>
<dbReference type="Proteomes" id="UP000663855">
    <property type="component" value="Unassembled WGS sequence"/>
</dbReference>
<dbReference type="EMBL" id="CAJNOW010004388">
    <property type="protein sequence ID" value="CAF1415282.1"/>
    <property type="molecule type" value="Genomic_DNA"/>
</dbReference>
<evidence type="ECO:0000313" key="4">
    <source>
        <dbReference type="Proteomes" id="UP000663834"/>
    </source>
</evidence>
<reference evidence="2" key="1">
    <citation type="submission" date="2021-02" db="EMBL/GenBank/DDBJ databases">
        <authorList>
            <person name="Nowell W R."/>
        </authorList>
    </citation>
    <scope>NUCLEOTIDE SEQUENCE</scope>
</reference>
<protein>
    <submittedName>
        <fullName evidence="2">Uncharacterized protein</fullName>
    </submittedName>
</protein>
<dbReference type="AlphaFoldDB" id="A0A815LXI9"/>
<evidence type="ECO:0000313" key="3">
    <source>
        <dbReference type="EMBL" id="CAF4070507.1"/>
    </source>
</evidence>
<dbReference type="OrthoDB" id="9987685at2759"/>